<gene>
    <name evidence="2" type="ORF">IW252_002618</name>
</gene>
<name>A0A931GJZ2_9MICC</name>
<dbReference type="SUPFAM" id="SSF52833">
    <property type="entry name" value="Thioredoxin-like"/>
    <property type="match status" value="1"/>
</dbReference>
<sequence length="71" mass="7809">MTKSWLDKNNVTYKTVDLSEDPQALAAVKGLGYMGAPVVIVSRGDTRDESHWYGFRVDLLKEFCVSEGAAA</sequence>
<dbReference type="CDD" id="cd02976">
    <property type="entry name" value="NrdH"/>
    <property type="match status" value="1"/>
</dbReference>
<comment type="caution">
    <text evidence="2">The sequence shown here is derived from an EMBL/GenBank/DDBJ whole genome shotgun (WGS) entry which is preliminary data.</text>
</comment>
<accession>A0A931GJZ2</accession>
<dbReference type="InterPro" id="IPR002109">
    <property type="entry name" value="Glutaredoxin"/>
</dbReference>
<reference evidence="2" key="1">
    <citation type="submission" date="2020-11" db="EMBL/GenBank/DDBJ databases">
        <title>Sequencing the genomes of 1000 actinobacteria strains.</title>
        <authorList>
            <person name="Klenk H.-P."/>
        </authorList>
    </citation>
    <scope>NUCLEOTIDE SEQUENCE</scope>
    <source>
        <strain evidence="2">DSM 26152</strain>
    </source>
</reference>
<evidence type="ECO:0000313" key="3">
    <source>
        <dbReference type="Proteomes" id="UP000625033"/>
    </source>
</evidence>
<dbReference type="InterPro" id="IPR036249">
    <property type="entry name" value="Thioredoxin-like_sf"/>
</dbReference>
<dbReference type="Pfam" id="PF00462">
    <property type="entry name" value="Glutaredoxin"/>
    <property type="match status" value="1"/>
</dbReference>
<dbReference type="AlphaFoldDB" id="A0A931GJZ2"/>
<dbReference type="Gene3D" id="3.40.30.10">
    <property type="entry name" value="Glutaredoxin"/>
    <property type="match status" value="1"/>
</dbReference>
<protein>
    <submittedName>
        <fullName evidence="2">Glutaredoxin-like protein NrdH</fullName>
    </submittedName>
</protein>
<feature type="domain" description="Glutaredoxin" evidence="1">
    <location>
        <begin position="1"/>
        <end position="41"/>
    </location>
</feature>
<dbReference type="Proteomes" id="UP000625033">
    <property type="component" value="Unassembled WGS sequence"/>
</dbReference>
<evidence type="ECO:0000313" key="2">
    <source>
        <dbReference type="EMBL" id="MBG6085851.1"/>
    </source>
</evidence>
<organism evidence="2 3">
    <name type="scientific">Zhihengliuella flava</name>
    <dbReference type="NCBI Taxonomy" id="1285193"/>
    <lineage>
        <taxon>Bacteria</taxon>
        <taxon>Bacillati</taxon>
        <taxon>Actinomycetota</taxon>
        <taxon>Actinomycetes</taxon>
        <taxon>Micrococcales</taxon>
        <taxon>Micrococcaceae</taxon>
        <taxon>Zhihengliuella</taxon>
    </lineage>
</organism>
<keyword evidence="3" id="KW-1185">Reference proteome</keyword>
<evidence type="ECO:0000259" key="1">
    <source>
        <dbReference type="Pfam" id="PF00462"/>
    </source>
</evidence>
<proteinExistence type="predicted"/>
<dbReference type="EMBL" id="JADOTZ010000001">
    <property type="protein sequence ID" value="MBG6085851.1"/>
    <property type="molecule type" value="Genomic_DNA"/>
</dbReference>